<evidence type="ECO:0000256" key="5">
    <source>
        <dbReference type="SAM" id="MobiDB-lite"/>
    </source>
</evidence>
<dbReference type="STRING" id="1754192.A0A1Y1XKG6"/>
<evidence type="ECO:0000256" key="4">
    <source>
        <dbReference type="ARBA" id="ARBA00023136"/>
    </source>
</evidence>
<reference evidence="7 8" key="2">
    <citation type="submission" date="2016-08" db="EMBL/GenBank/DDBJ databases">
        <title>Pervasive Adenine N6-methylation of Active Genes in Fungi.</title>
        <authorList>
            <consortium name="DOE Joint Genome Institute"/>
            <person name="Mondo S.J."/>
            <person name="Dannebaum R.O."/>
            <person name="Kuo R.C."/>
            <person name="Labutti K."/>
            <person name="Haridas S."/>
            <person name="Kuo A."/>
            <person name="Salamov A."/>
            <person name="Ahrendt S.R."/>
            <person name="Lipzen A."/>
            <person name="Sullivan W."/>
            <person name="Andreopoulos W.B."/>
            <person name="Clum A."/>
            <person name="Lindquist E."/>
            <person name="Daum C."/>
            <person name="Ramamoorthy G.K."/>
            <person name="Gryganskyi A."/>
            <person name="Culley D."/>
            <person name="Magnuson J.K."/>
            <person name="James T.Y."/>
            <person name="O'Malley M.A."/>
            <person name="Stajich J.E."/>
            <person name="Spatafora J.W."/>
            <person name="Visel A."/>
            <person name="Grigoriev I.V."/>
        </authorList>
    </citation>
    <scope>NUCLEOTIDE SEQUENCE [LARGE SCALE GENOMIC DNA]</scope>
    <source>
        <strain evidence="7 8">S4</strain>
    </source>
</reference>
<protein>
    <submittedName>
        <fullName evidence="7">Uncharacterized protein</fullName>
    </submittedName>
</protein>
<feature type="transmembrane region" description="Helical" evidence="6">
    <location>
        <begin position="282"/>
        <end position="300"/>
    </location>
</feature>
<dbReference type="EMBL" id="MCFG01000023">
    <property type="protein sequence ID" value="ORX86251.1"/>
    <property type="molecule type" value="Genomic_DNA"/>
</dbReference>
<feature type="transmembrane region" description="Helical" evidence="6">
    <location>
        <begin position="227"/>
        <end position="251"/>
    </location>
</feature>
<evidence type="ECO:0000256" key="1">
    <source>
        <dbReference type="ARBA" id="ARBA00004141"/>
    </source>
</evidence>
<dbReference type="OrthoDB" id="10003116at2759"/>
<dbReference type="PANTHER" id="PTHR13396">
    <property type="entry name" value="NEDD4 FAMILY INTERACTING PROTEIN 1/2"/>
    <property type="match status" value="1"/>
</dbReference>
<dbReference type="Proteomes" id="UP000193944">
    <property type="component" value="Unassembled WGS sequence"/>
</dbReference>
<dbReference type="GO" id="GO:0016020">
    <property type="term" value="C:membrane"/>
    <property type="evidence" value="ECO:0007669"/>
    <property type="project" value="UniProtKB-SubCell"/>
</dbReference>
<dbReference type="AlphaFoldDB" id="A0A1Y1XKG6"/>
<feature type="region of interest" description="Disordered" evidence="5">
    <location>
        <begin position="1"/>
        <end position="41"/>
    </location>
</feature>
<sequence>MTNNTTIENSKSKSTSLHSIAVYDQRNEPSTSYSINEDTNENNIESTVNNAISNQDINSSQDIDNQNITNNNNTVNHSRLYQFFFGKFNSKKNNRNIGKKYVKVENRSPSEIQASSQYELDEIIAEASSSNPTTVVNKLNNNLQKNVKRLINNPKPKGIVIDINTHDGVFSNLNQKPEIRSTRLPTYYEVTGNYANELDDPSIEVSIGQDIDNFGELLINDLQVGSWYSFWGTVIVSSIFEFIGFIFTFFLTSSHSAKDGSVFGLGIILFKYAIYNYPIYDIWFIILIVSIGIFLCTKGFRDYRKMKRIEKLVNSDPERYLEGRDNNSYS</sequence>
<dbReference type="GO" id="GO:0005783">
    <property type="term" value="C:endoplasmic reticulum"/>
    <property type="evidence" value="ECO:0007669"/>
    <property type="project" value="TreeGrafter"/>
</dbReference>
<dbReference type="PANTHER" id="PTHR13396:SF5">
    <property type="entry name" value="NEDD4 FAMILY INTERACTING PROTEIN"/>
    <property type="match status" value="1"/>
</dbReference>
<evidence type="ECO:0000256" key="3">
    <source>
        <dbReference type="ARBA" id="ARBA00022989"/>
    </source>
</evidence>
<proteinExistence type="predicted"/>
<dbReference type="InterPro" id="IPR019325">
    <property type="entry name" value="NEDD4/Bsd2"/>
</dbReference>
<feature type="compositionally biased region" description="Polar residues" evidence="5">
    <location>
        <begin position="28"/>
        <end position="41"/>
    </location>
</feature>
<keyword evidence="3 6" id="KW-1133">Transmembrane helix</keyword>
<evidence type="ECO:0000256" key="6">
    <source>
        <dbReference type="SAM" id="Phobius"/>
    </source>
</evidence>
<feature type="compositionally biased region" description="Polar residues" evidence="5">
    <location>
        <begin position="1"/>
        <end position="18"/>
    </location>
</feature>
<dbReference type="GO" id="GO:0007034">
    <property type="term" value="P:vacuolar transport"/>
    <property type="evidence" value="ECO:0007669"/>
    <property type="project" value="InterPro"/>
</dbReference>
<dbReference type="GO" id="GO:0005794">
    <property type="term" value="C:Golgi apparatus"/>
    <property type="evidence" value="ECO:0007669"/>
    <property type="project" value="TreeGrafter"/>
</dbReference>
<gene>
    <name evidence="7" type="ORF">BCR32DRAFT_290110</name>
</gene>
<dbReference type="GO" id="GO:0031398">
    <property type="term" value="P:positive regulation of protein ubiquitination"/>
    <property type="evidence" value="ECO:0007669"/>
    <property type="project" value="TreeGrafter"/>
</dbReference>
<evidence type="ECO:0000256" key="2">
    <source>
        <dbReference type="ARBA" id="ARBA00022692"/>
    </source>
</evidence>
<accession>A0A1Y1XKG6</accession>
<evidence type="ECO:0000313" key="7">
    <source>
        <dbReference type="EMBL" id="ORX86251.1"/>
    </source>
</evidence>
<evidence type="ECO:0000313" key="8">
    <source>
        <dbReference type="Proteomes" id="UP000193944"/>
    </source>
</evidence>
<comment type="caution">
    <text evidence="7">The sequence shown here is derived from an EMBL/GenBank/DDBJ whole genome shotgun (WGS) entry which is preliminary data.</text>
</comment>
<comment type="subcellular location">
    <subcellularLocation>
        <location evidence="1">Membrane</location>
        <topology evidence="1">Multi-pass membrane protein</topology>
    </subcellularLocation>
</comment>
<keyword evidence="8" id="KW-1185">Reference proteome</keyword>
<dbReference type="GO" id="GO:0030001">
    <property type="term" value="P:metal ion transport"/>
    <property type="evidence" value="ECO:0007669"/>
    <property type="project" value="InterPro"/>
</dbReference>
<keyword evidence="4 6" id="KW-0472">Membrane</keyword>
<dbReference type="GO" id="GO:0006511">
    <property type="term" value="P:ubiquitin-dependent protein catabolic process"/>
    <property type="evidence" value="ECO:0007669"/>
    <property type="project" value="TreeGrafter"/>
</dbReference>
<dbReference type="Pfam" id="PF10176">
    <property type="entry name" value="NEDD4_Bsd2"/>
    <property type="match status" value="1"/>
</dbReference>
<keyword evidence="2 6" id="KW-0812">Transmembrane</keyword>
<reference evidence="7 8" key="1">
    <citation type="submission" date="2016-08" db="EMBL/GenBank/DDBJ databases">
        <title>A Parts List for Fungal Cellulosomes Revealed by Comparative Genomics.</title>
        <authorList>
            <consortium name="DOE Joint Genome Institute"/>
            <person name="Haitjema C.H."/>
            <person name="Gilmore S.P."/>
            <person name="Henske J.K."/>
            <person name="Solomon K.V."/>
            <person name="De Groot R."/>
            <person name="Kuo A."/>
            <person name="Mondo S.J."/>
            <person name="Salamov A.A."/>
            <person name="Labutti K."/>
            <person name="Zhao Z."/>
            <person name="Chiniquy J."/>
            <person name="Barry K."/>
            <person name="Brewer H.M."/>
            <person name="Purvine S.O."/>
            <person name="Wright A.T."/>
            <person name="Boxma B."/>
            <person name="Van Alen T."/>
            <person name="Hackstein J.H."/>
            <person name="Baker S.E."/>
            <person name="Grigoriev I.V."/>
            <person name="O'Malley M.A."/>
        </authorList>
    </citation>
    <scope>NUCLEOTIDE SEQUENCE [LARGE SCALE GENOMIC DNA]</scope>
    <source>
        <strain evidence="7 8">S4</strain>
    </source>
</reference>
<dbReference type="GO" id="GO:0048471">
    <property type="term" value="C:perinuclear region of cytoplasm"/>
    <property type="evidence" value="ECO:0007669"/>
    <property type="project" value="TreeGrafter"/>
</dbReference>
<organism evidence="7 8">
    <name type="scientific">Anaeromyces robustus</name>
    <dbReference type="NCBI Taxonomy" id="1754192"/>
    <lineage>
        <taxon>Eukaryota</taxon>
        <taxon>Fungi</taxon>
        <taxon>Fungi incertae sedis</taxon>
        <taxon>Chytridiomycota</taxon>
        <taxon>Chytridiomycota incertae sedis</taxon>
        <taxon>Neocallimastigomycetes</taxon>
        <taxon>Neocallimastigales</taxon>
        <taxon>Neocallimastigaceae</taxon>
        <taxon>Anaeromyces</taxon>
    </lineage>
</organism>
<name>A0A1Y1XKG6_9FUNG</name>